<dbReference type="EMBL" id="CAVMJV010000090">
    <property type="protein sequence ID" value="CAK5091799.1"/>
    <property type="molecule type" value="Genomic_DNA"/>
</dbReference>
<evidence type="ECO:0000313" key="1">
    <source>
        <dbReference type="EMBL" id="CAK5091799.1"/>
    </source>
</evidence>
<accession>A0ACB1AM01</accession>
<evidence type="ECO:0000313" key="2">
    <source>
        <dbReference type="Proteomes" id="UP001497535"/>
    </source>
</evidence>
<name>A0ACB1AM01_MELEN</name>
<keyword evidence="2" id="KW-1185">Reference proteome</keyword>
<gene>
    <name evidence="1" type="ORF">MENTE1834_LOCUS39662</name>
</gene>
<proteinExistence type="predicted"/>
<organism evidence="1 2">
    <name type="scientific">Meloidogyne enterolobii</name>
    <name type="common">Root-knot nematode worm</name>
    <name type="synonym">Meloidogyne mayaguensis</name>
    <dbReference type="NCBI Taxonomy" id="390850"/>
    <lineage>
        <taxon>Eukaryota</taxon>
        <taxon>Metazoa</taxon>
        <taxon>Ecdysozoa</taxon>
        <taxon>Nematoda</taxon>
        <taxon>Chromadorea</taxon>
        <taxon>Rhabditida</taxon>
        <taxon>Tylenchina</taxon>
        <taxon>Tylenchomorpha</taxon>
        <taxon>Tylenchoidea</taxon>
        <taxon>Meloidogynidae</taxon>
        <taxon>Meloidogyninae</taxon>
        <taxon>Meloidogyne</taxon>
    </lineage>
</organism>
<reference evidence="1" key="1">
    <citation type="submission" date="2023-11" db="EMBL/GenBank/DDBJ databases">
        <authorList>
            <person name="Poullet M."/>
        </authorList>
    </citation>
    <scope>NUCLEOTIDE SEQUENCE</scope>
    <source>
        <strain evidence="1">E1834</strain>
    </source>
</reference>
<dbReference type="Proteomes" id="UP001497535">
    <property type="component" value="Unassembled WGS sequence"/>
</dbReference>
<comment type="caution">
    <text evidence="1">The sequence shown here is derived from an EMBL/GenBank/DDBJ whole genome shotgun (WGS) entry which is preliminary data.</text>
</comment>
<protein>
    <submittedName>
        <fullName evidence="1">Uncharacterized protein</fullName>
    </submittedName>
</protein>
<sequence length="396" mass="47413">MKLNFNKIFLLFLIKLLFQVKAIEYKLREAKPHKHRCAYQYKNENNEEEGKWILKPSATACPNELDIVWPEEQTNNLLLIGESTHDNKQNKKGRKRKREEETQQQQTLCQIIFGKKEGEEQRLRSEACDNESHSENHRDKYQLKQHSFSCYTIKNIQNKCQKTSVWYPTLSEHCQSTCGLCELERKKIEENRRREESWDDNDVSMEKNRKNKMKIPRSIFKVYFFCGQIFADKQGFGNVPNKFPHLVLGKESSQNNISNHKKLIKTGKECRNRRGDTYCLKKVLTKGNACRNKPWILDRCQEACGVCLPWKYKCRNKENYNRRFDLKLFLKIKFILSKRCKRWNHNDFCLKTKFSLAIKLHYCAEECEFCDRKDDIEEDYEDDEDVMERGKQKWLV</sequence>